<name>A0A8H3X0L3_GIGMA</name>
<dbReference type="OrthoDB" id="8113227at2759"/>
<keyword evidence="1" id="KW-0862">Zinc</keyword>
<keyword evidence="5" id="KW-1185">Reference proteome</keyword>
<organism evidence="4 5">
    <name type="scientific">Gigaspora margarita</name>
    <dbReference type="NCBI Taxonomy" id="4874"/>
    <lineage>
        <taxon>Eukaryota</taxon>
        <taxon>Fungi</taxon>
        <taxon>Fungi incertae sedis</taxon>
        <taxon>Mucoromycota</taxon>
        <taxon>Glomeromycotina</taxon>
        <taxon>Glomeromycetes</taxon>
        <taxon>Diversisporales</taxon>
        <taxon>Gigasporaceae</taxon>
        <taxon>Gigaspora</taxon>
    </lineage>
</organism>
<dbReference type="PROSITE" id="PS50157">
    <property type="entry name" value="ZINC_FINGER_C2H2_2"/>
    <property type="match status" value="1"/>
</dbReference>
<evidence type="ECO:0000313" key="4">
    <source>
        <dbReference type="EMBL" id="KAF0392087.1"/>
    </source>
</evidence>
<gene>
    <name evidence="4" type="ORF">F8M41_010635</name>
</gene>
<feature type="domain" description="C2H2-type" evidence="3">
    <location>
        <begin position="109"/>
        <end position="139"/>
    </location>
</feature>
<feature type="compositionally biased region" description="Basic and acidic residues" evidence="2">
    <location>
        <begin position="14"/>
        <end position="23"/>
    </location>
</feature>
<keyword evidence="1" id="KW-0863">Zinc-finger</keyword>
<dbReference type="SUPFAM" id="SSF57667">
    <property type="entry name" value="beta-beta-alpha zinc fingers"/>
    <property type="match status" value="1"/>
</dbReference>
<accession>A0A8H3X0L3</accession>
<feature type="region of interest" description="Disordered" evidence="2">
    <location>
        <begin position="1"/>
        <end position="25"/>
    </location>
</feature>
<evidence type="ECO:0000256" key="2">
    <source>
        <dbReference type="SAM" id="MobiDB-lite"/>
    </source>
</evidence>
<reference evidence="4 5" key="1">
    <citation type="journal article" date="2019" name="Environ. Microbiol.">
        <title>At the nexus of three kingdoms: the genome of the mycorrhizal fungus Gigaspora margarita provides insights into plant, endobacterial and fungal interactions.</title>
        <authorList>
            <person name="Venice F."/>
            <person name="Ghignone S."/>
            <person name="Salvioli di Fossalunga A."/>
            <person name="Amselem J."/>
            <person name="Novero M."/>
            <person name="Xianan X."/>
            <person name="Sedzielewska Toro K."/>
            <person name="Morin E."/>
            <person name="Lipzen A."/>
            <person name="Grigoriev I.V."/>
            <person name="Henrissat B."/>
            <person name="Martin F.M."/>
            <person name="Bonfante P."/>
        </authorList>
    </citation>
    <scope>NUCLEOTIDE SEQUENCE [LARGE SCALE GENOMIC DNA]</scope>
    <source>
        <strain evidence="4 5">BEG34</strain>
    </source>
</reference>
<dbReference type="InterPro" id="IPR013087">
    <property type="entry name" value="Znf_C2H2_type"/>
</dbReference>
<proteinExistence type="predicted"/>
<dbReference type="GO" id="GO:0008270">
    <property type="term" value="F:zinc ion binding"/>
    <property type="evidence" value="ECO:0007669"/>
    <property type="project" value="UniProtKB-KW"/>
</dbReference>
<dbReference type="EMBL" id="WTPW01002201">
    <property type="protein sequence ID" value="KAF0392087.1"/>
    <property type="molecule type" value="Genomic_DNA"/>
</dbReference>
<dbReference type="PROSITE" id="PS00028">
    <property type="entry name" value="ZINC_FINGER_C2H2_1"/>
    <property type="match status" value="1"/>
</dbReference>
<evidence type="ECO:0000313" key="5">
    <source>
        <dbReference type="Proteomes" id="UP000439903"/>
    </source>
</evidence>
<sequence>MFFTTSESQNEVNEGNKNKIKEEQELDSNPVSGLSKIIAHDYQNLTQDNKIVMCSCEKVVNVFLHHLRIDNKCNECQMIINNPINQIAVKRENVVDDKGVEKETNVKLYSCDVCNKKFKCTCSLQQHCTAKKHHTHIRESQ</sequence>
<dbReference type="AlphaFoldDB" id="A0A8H3X0L3"/>
<feature type="compositionally biased region" description="Polar residues" evidence="2">
    <location>
        <begin position="1"/>
        <end position="13"/>
    </location>
</feature>
<evidence type="ECO:0000256" key="1">
    <source>
        <dbReference type="PROSITE-ProRule" id="PRU00042"/>
    </source>
</evidence>
<dbReference type="Proteomes" id="UP000439903">
    <property type="component" value="Unassembled WGS sequence"/>
</dbReference>
<dbReference type="InterPro" id="IPR036236">
    <property type="entry name" value="Znf_C2H2_sf"/>
</dbReference>
<protein>
    <recommendedName>
        <fullName evidence="3">C2H2-type domain-containing protein</fullName>
    </recommendedName>
</protein>
<keyword evidence="1" id="KW-0479">Metal-binding</keyword>
<evidence type="ECO:0000259" key="3">
    <source>
        <dbReference type="PROSITE" id="PS50157"/>
    </source>
</evidence>
<comment type="caution">
    <text evidence="4">The sequence shown here is derived from an EMBL/GenBank/DDBJ whole genome shotgun (WGS) entry which is preliminary data.</text>
</comment>